<dbReference type="EMBL" id="JAHUTI010032601">
    <property type="protein sequence ID" value="MED6243099.1"/>
    <property type="molecule type" value="Genomic_DNA"/>
</dbReference>
<reference evidence="1 2" key="1">
    <citation type="submission" date="2021-07" db="EMBL/GenBank/DDBJ databases">
        <authorList>
            <person name="Palmer J.M."/>
        </authorList>
    </citation>
    <scope>NUCLEOTIDE SEQUENCE [LARGE SCALE GENOMIC DNA]</scope>
    <source>
        <strain evidence="1 2">AT_MEX2019</strain>
        <tissue evidence="1">Muscle</tissue>
    </source>
</reference>
<gene>
    <name evidence="1" type="ORF">ATANTOWER_014923</name>
</gene>
<proteinExistence type="predicted"/>
<dbReference type="Proteomes" id="UP001345963">
    <property type="component" value="Unassembled WGS sequence"/>
</dbReference>
<evidence type="ECO:0000313" key="2">
    <source>
        <dbReference type="Proteomes" id="UP001345963"/>
    </source>
</evidence>
<protein>
    <submittedName>
        <fullName evidence="1">Uncharacterized protein</fullName>
    </submittedName>
</protein>
<accession>A0ABU7B0M0</accession>
<sequence length="135" mass="15548">MFTFFRIRISFIAKIVQTNKEFDSDTVLSIIKNIFLNVQIYTTDFTIEYNVRSVQVCMVLFWNSDCQVFIRETAWGKKLSLWQLVLADSALQRRPEGKSLNSLCAGCVGSAEILARMCGTLIMEEKQSKEKFIKT</sequence>
<evidence type="ECO:0000313" key="1">
    <source>
        <dbReference type="EMBL" id="MED6243099.1"/>
    </source>
</evidence>
<name>A0ABU7B0M0_9TELE</name>
<keyword evidence="2" id="KW-1185">Reference proteome</keyword>
<organism evidence="1 2">
    <name type="scientific">Ataeniobius toweri</name>
    <dbReference type="NCBI Taxonomy" id="208326"/>
    <lineage>
        <taxon>Eukaryota</taxon>
        <taxon>Metazoa</taxon>
        <taxon>Chordata</taxon>
        <taxon>Craniata</taxon>
        <taxon>Vertebrata</taxon>
        <taxon>Euteleostomi</taxon>
        <taxon>Actinopterygii</taxon>
        <taxon>Neopterygii</taxon>
        <taxon>Teleostei</taxon>
        <taxon>Neoteleostei</taxon>
        <taxon>Acanthomorphata</taxon>
        <taxon>Ovalentaria</taxon>
        <taxon>Atherinomorphae</taxon>
        <taxon>Cyprinodontiformes</taxon>
        <taxon>Goodeidae</taxon>
        <taxon>Ataeniobius</taxon>
    </lineage>
</organism>
<comment type="caution">
    <text evidence="1">The sequence shown here is derived from an EMBL/GenBank/DDBJ whole genome shotgun (WGS) entry which is preliminary data.</text>
</comment>